<name>A0A7J7M3R6_9MAGN</name>
<protein>
    <submittedName>
        <fullName evidence="1">Uncharacterized protein</fullName>
    </submittedName>
</protein>
<comment type="caution">
    <text evidence="1">The sequence shown here is derived from an EMBL/GenBank/DDBJ whole genome shotgun (WGS) entry which is preliminary data.</text>
</comment>
<gene>
    <name evidence="1" type="ORF">GIB67_003671</name>
</gene>
<reference evidence="1 2" key="1">
    <citation type="journal article" date="2020" name="IScience">
        <title>Genome Sequencing of the Endangered Kingdonia uniflora (Circaeasteraceae, Ranunculales) Reveals Potential Mechanisms of Evolutionary Specialization.</title>
        <authorList>
            <person name="Sun Y."/>
            <person name="Deng T."/>
            <person name="Zhang A."/>
            <person name="Moore M.J."/>
            <person name="Landis J.B."/>
            <person name="Lin N."/>
            <person name="Zhang H."/>
            <person name="Zhang X."/>
            <person name="Huang J."/>
            <person name="Zhang X."/>
            <person name="Sun H."/>
            <person name="Wang H."/>
        </authorList>
    </citation>
    <scope>NUCLEOTIDE SEQUENCE [LARGE SCALE GENOMIC DNA]</scope>
    <source>
        <strain evidence="1">TB1705</strain>
        <tissue evidence="1">Leaf</tissue>
    </source>
</reference>
<proteinExistence type="predicted"/>
<dbReference type="GO" id="GO:0003723">
    <property type="term" value="F:RNA binding"/>
    <property type="evidence" value="ECO:0007669"/>
    <property type="project" value="InterPro"/>
</dbReference>
<evidence type="ECO:0000313" key="1">
    <source>
        <dbReference type="EMBL" id="KAF6149523.1"/>
    </source>
</evidence>
<dbReference type="OrthoDB" id="3833at2759"/>
<dbReference type="AlphaFoldDB" id="A0A7J7M3R6"/>
<dbReference type="Proteomes" id="UP000541444">
    <property type="component" value="Unassembled WGS sequence"/>
</dbReference>
<dbReference type="PANTHER" id="PTHR34556">
    <property type="match status" value="1"/>
</dbReference>
<dbReference type="EMBL" id="JACGCM010001793">
    <property type="protein sequence ID" value="KAF6149523.1"/>
    <property type="molecule type" value="Genomic_DNA"/>
</dbReference>
<evidence type="ECO:0000313" key="2">
    <source>
        <dbReference type="Proteomes" id="UP000541444"/>
    </source>
</evidence>
<dbReference type="PANTHER" id="PTHR34556:SF2">
    <property type="entry name" value="PROTEIN TAB2 HOMOLOG, CHLOROPLASTIC"/>
    <property type="match status" value="1"/>
</dbReference>
<dbReference type="InterPro" id="IPR009472">
    <property type="entry name" value="Tab2-like"/>
</dbReference>
<accession>A0A7J7M3R6</accession>
<keyword evidence="2" id="KW-1185">Reference proteome</keyword>
<sequence>MRHPGFQSPLLVLDNPFPMERPENLEEATSLERNKAFGVDLDLDLLGIEIDEKTLVPRPANASSHARSLAASTTLSLNHYIELALKVPVTAAKGSSKKSLATTPIPPILYLKEPSIFTVTIPSEPAHLHLTTYLMTKQAPSVSVAALSFEDPSIFLRPNMIDDGIKGKLFDYRGSIGSSKIDSNPVHLNIEVTHNSVVLKQMKKPIP</sequence>
<organism evidence="1 2">
    <name type="scientific">Kingdonia uniflora</name>
    <dbReference type="NCBI Taxonomy" id="39325"/>
    <lineage>
        <taxon>Eukaryota</taxon>
        <taxon>Viridiplantae</taxon>
        <taxon>Streptophyta</taxon>
        <taxon>Embryophyta</taxon>
        <taxon>Tracheophyta</taxon>
        <taxon>Spermatophyta</taxon>
        <taxon>Magnoliopsida</taxon>
        <taxon>Ranunculales</taxon>
        <taxon>Circaeasteraceae</taxon>
        <taxon>Kingdonia</taxon>
    </lineage>
</organism>